<dbReference type="RefSeq" id="WP_345040147.1">
    <property type="nucleotide sequence ID" value="NZ_BAABBA010000007.1"/>
</dbReference>
<evidence type="ECO:0000256" key="1">
    <source>
        <dbReference type="ARBA" id="ARBA00023002"/>
    </source>
</evidence>
<dbReference type="EMBL" id="BAABBA010000007">
    <property type="protein sequence ID" value="GAA4287463.1"/>
    <property type="molecule type" value="Genomic_DNA"/>
</dbReference>
<dbReference type="Proteomes" id="UP001499841">
    <property type="component" value="Unassembled WGS sequence"/>
</dbReference>
<dbReference type="Pfam" id="PF01243">
    <property type="entry name" value="PNPOx_N"/>
    <property type="match status" value="1"/>
</dbReference>
<name>A0ABP8EU26_9MICO</name>
<dbReference type="PANTHER" id="PTHR35176:SF6">
    <property type="entry name" value="HEME OXYGENASE HI_0854-RELATED"/>
    <property type="match status" value="1"/>
</dbReference>
<comment type="caution">
    <text evidence="3">The sequence shown here is derived from an EMBL/GenBank/DDBJ whole genome shotgun (WGS) entry which is preliminary data.</text>
</comment>
<dbReference type="InterPro" id="IPR012349">
    <property type="entry name" value="Split_barrel_FMN-bd"/>
</dbReference>
<keyword evidence="4" id="KW-1185">Reference proteome</keyword>
<sequence length="139" mass="15467">MALTRVESEQFLAEPHVAALSVEGGDGRAPLTVPIWYQYSPGALLWVLTGARSRKTRLIESAGRFTMMVDRVRPSVRYVSVEGPVSGIEPGTEEHLHEIAHRYLPERAAARYIDFARAELGEQVVISLRPERWLGADLG</sequence>
<dbReference type="SUPFAM" id="SSF50475">
    <property type="entry name" value="FMN-binding split barrel"/>
    <property type="match status" value="1"/>
</dbReference>
<keyword evidence="1" id="KW-0560">Oxidoreductase</keyword>
<dbReference type="Gene3D" id="2.30.110.10">
    <property type="entry name" value="Electron Transport, Fmn-binding Protein, Chain A"/>
    <property type="match status" value="1"/>
</dbReference>
<dbReference type="InterPro" id="IPR052019">
    <property type="entry name" value="F420H2_bilvrd_red/Heme_oxyg"/>
</dbReference>
<reference evidence="4" key="1">
    <citation type="journal article" date="2019" name="Int. J. Syst. Evol. Microbiol.">
        <title>The Global Catalogue of Microorganisms (GCM) 10K type strain sequencing project: providing services to taxonomists for standard genome sequencing and annotation.</title>
        <authorList>
            <consortium name="The Broad Institute Genomics Platform"/>
            <consortium name="The Broad Institute Genome Sequencing Center for Infectious Disease"/>
            <person name="Wu L."/>
            <person name="Ma J."/>
        </authorList>
    </citation>
    <scope>NUCLEOTIDE SEQUENCE [LARGE SCALE GENOMIC DNA]</scope>
    <source>
        <strain evidence="4">JCM 17459</strain>
    </source>
</reference>
<organism evidence="3 4">
    <name type="scientific">Georgenia daeguensis</name>
    <dbReference type="NCBI Taxonomy" id="908355"/>
    <lineage>
        <taxon>Bacteria</taxon>
        <taxon>Bacillati</taxon>
        <taxon>Actinomycetota</taxon>
        <taxon>Actinomycetes</taxon>
        <taxon>Micrococcales</taxon>
        <taxon>Bogoriellaceae</taxon>
        <taxon>Georgenia</taxon>
    </lineage>
</organism>
<evidence type="ECO:0000313" key="3">
    <source>
        <dbReference type="EMBL" id="GAA4287463.1"/>
    </source>
</evidence>
<dbReference type="InterPro" id="IPR011576">
    <property type="entry name" value="Pyridox_Oxase_N"/>
</dbReference>
<evidence type="ECO:0000313" key="4">
    <source>
        <dbReference type="Proteomes" id="UP001499841"/>
    </source>
</evidence>
<gene>
    <name evidence="3" type="ORF">GCM10022262_18220</name>
</gene>
<protein>
    <submittedName>
        <fullName evidence="3">Pyridoxamine 5'-phosphate oxidase family protein</fullName>
    </submittedName>
</protein>
<dbReference type="PANTHER" id="PTHR35176">
    <property type="entry name" value="HEME OXYGENASE HI_0854-RELATED"/>
    <property type="match status" value="1"/>
</dbReference>
<feature type="domain" description="Pyridoxamine 5'-phosphate oxidase N-terminal" evidence="2">
    <location>
        <begin position="8"/>
        <end position="133"/>
    </location>
</feature>
<evidence type="ECO:0000259" key="2">
    <source>
        <dbReference type="Pfam" id="PF01243"/>
    </source>
</evidence>
<proteinExistence type="predicted"/>
<accession>A0ABP8EU26</accession>